<evidence type="ECO:0000256" key="2">
    <source>
        <dbReference type="ARBA" id="ARBA00023242"/>
    </source>
</evidence>
<evidence type="ECO:0000256" key="1">
    <source>
        <dbReference type="ARBA" id="ARBA00004123"/>
    </source>
</evidence>
<evidence type="ECO:0000313" key="5">
    <source>
        <dbReference type="EMBL" id="GIL90362.1"/>
    </source>
</evidence>
<dbReference type="Gene3D" id="2.30.30.140">
    <property type="match status" value="1"/>
</dbReference>
<proteinExistence type="predicted"/>
<dbReference type="EMBL" id="BNCQ01000065">
    <property type="protein sequence ID" value="GIM15450.1"/>
    <property type="molecule type" value="Genomic_DNA"/>
</dbReference>
<dbReference type="SMART" id="SM00443">
    <property type="entry name" value="G_patch"/>
    <property type="match status" value="1"/>
</dbReference>
<dbReference type="InterPro" id="IPR000467">
    <property type="entry name" value="G_patch_dom"/>
</dbReference>
<dbReference type="AlphaFoldDB" id="A0A8J4FX77"/>
<dbReference type="Pfam" id="PF12656">
    <property type="entry name" value="G-patch_2"/>
    <property type="match status" value="1"/>
</dbReference>
<feature type="region of interest" description="Disordered" evidence="3">
    <location>
        <begin position="332"/>
        <end position="567"/>
    </location>
</feature>
<evidence type="ECO:0000256" key="3">
    <source>
        <dbReference type="SAM" id="MobiDB-lite"/>
    </source>
</evidence>
<feature type="compositionally biased region" description="Basic and acidic residues" evidence="3">
    <location>
        <begin position="508"/>
        <end position="543"/>
    </location>
</feature>
<dbReference type="Pfam" id="PF25088">
    <property type="entry name" value="GPKOW_C"/>
    <property type="match status" value="1"/>
</dbReference>
<feature type="compositionally biased region" description="Basic and acidic residues" evidence="3">
    <location>
        <begin position="419"/>
        <end position="434"/>
    </location>
</feature>
<evidence type="ECO:0000313" key="6">
    <source>
        <dbReference type="EMBL" id="GIM15450.1"/>
    </source>
</evidence>
<dbReference type="OrthoDB" id="28947at2759"/>
<organism evidence="5 7">
    <name type="scientific">Volvox reticuliferus</name>
    <dbReference type="NCBI Taxonomy" id="1737510"/>
    <lineage>
        <taxon>Eukaryota</taxon>
        <taxon>Viridiplantae</taxon>
        <taxon>Chlorophyta</taxon>
        <taxon>core chlorophytes</taxon>
        <taxon>Chlorophyceae</taxon>
        <taxon>CS clade</taxon>
        <taxon>Chlamydomonadales</taxon>
        <taxon>Volvocaceae</taxon>
        <taxon>Volvox</taxon>
    </lineage>
</organism>
<evidence type="ECO:0000313" key="7">
    <source>
        <dbReference type="Proteomes" id="UP000747110"/>
    </source>
</evidence>
<feature type="compositionally biased region" description="Basic and acidic residues" evidence="3">
    <location>
        <begin position="458"/>
        <end position="481"/>
    </location>
</feature>
<keyword evidence="2" id="KW-0539">Nucleus</keyword>
<comment type="caution">
    <text evidence="5">The sequence shown here is derived from an EMBL/GenBank/DDBJ whole genome shotgun (WGS) entry which is preliminary data.</text>
</comment>
<dbReference type="PANTHER" id="PTHR15818:SF2">
    <property type="entry name" value="G-PATCH DOMAIN AND KOW MOTIFS-CONTAINING PROTEIN"/>
    <property type="match status" value="1"/>
</dbReference>
<evidence type="ECO:0000259" key="4">
    <source>
        <dbReference type="PROSITE" id="PS50174"/>
    </source>
</evidence>
<dbReference type="InterPro" id="IPR045166">
    <property type="entry name" value="Spp2-like"/>
</dbReference>
<feature type="compositionally biased region" description="Gly residues" evidence="3">
    <location>
        <begin position="132"/>
        <end position="144"/>
    </location>
</feature>
<gene>
    <name evidence="5" type="ORF">Vretifemale_17998</name>
    <name evidence="6" type="ORF">Vretimale_18227</name>
</gene>
<feature type="compositionally biased region" description="Basic residues" evidence="3">
    <location>
        <begin position="498"/>
        <end position="507"/>
    </location>
</feature>
<dbReference type="Proteomes" id="UP000722791">
    <property type="component" value="Unassembled WGS sequence"/>
</dbReference>
<dbReference type="GO" id="GO:0003676">
    <property type="term" value="F:nucleic acid binding"/>
    <property type="evidence" value="ECO:0007669"/>
    <property type="project" value="InterPro"/>
</dbReference>
<dbReference type="GO" id="GO:0000398">
    <property type="term" value="P:mRNA splicing, via spliceosome"/>
    <property type="evidence" value="ECO:0007669"/>
    <property type="project" value="InterPro"/>
</dbReference>
<feature type="region of interest" description="Disordered" evidence="3">
    <location>
        <begin position="119"/>
        <end position="146"/>
    </location>
</feature>
<sequence length="687" mass="74811">MADAQEQKPSLAFTFQKKKLVQKVAVNVVEQKDIGQLISGIEGAKIQVVGGDTDAELKTYVIPKIENTYKSGVGPKKFTPSYKPPSSDANVDNSEDRFVQAASTVPVITEYGLQLREDRPGNRAAGDAGPSNGVGHGNRGGGGSTTAAALEARAFREAVEQLPEAIDVEAYEAMPVEEFGKAMLRGMGWQEGMGVGRNRRQVDAIEYVRRPERLGLGAQPLALGADKTKPVKMGDKPQRQDLVLAPDADGRQRNVRKLDEQLVARSTVLPGPQPGKEMRITLGPHAGLACTALEVLPTKGDAKQHERWLVRLAASQEMVVVQVSELGEKWERAKAVDKSEKDAGGGDDGGDGGGGGGGQPESSRGAGGGRDREDRRSDRDHDRSHDRQYDRDKDSGRQRGREREEWGWADDGGGGKRKSREEDDERRPVDDQDGGRGGSKRSRVSEPYQSKGGSGGMRGDDRQYDSRYDNDNDDAKKDSRDHHKHGKKEKHKNDKRDKKDKKKKKEKKEHEKDLNRNRDHRSGGGWSDRDRARERDASYSRSEEGDDSEEMVEEEKAVEKGTAAGGRPTWLFPAIKVRIVDKSVRGGKLYLKKGTVVDVHPGGTADVAVDDTGDVLRLPESSLETVVPRHEGAAVLVVAGPHRGARGRLLQASTATGAAAVQLAADFSIVRLMLDDVAGFVGELDEE</sequence>
<name>A0A8J4FX77_9CHLO</name>
<dbReference type="PANTHER" id="PTHR15818">
    <property type="entry name" value="G PATCH AND KOW-CONTAINING"/>
    <property type="match status" value="1"/>
</dbReference>
<feature type="compositionally biased region" description="Basic and acidic residues" evidence="3">
    <location>
        <begin position="332"/>
        <end position="344"/>
    </location>
</feature>
<comment type="subcellular location">
    <subcellularLocation>
        <location evidence="1">Nucleus</location>
    </subcellularLocation>
</comment>
<accession>A0A8J4FX77</accession>
<dbReference type="InterPro" id="IPR026822">
    <property type="entry name" value="Spp2/MOS2_G-patch"/>
</dbReference>
<feature type="compositionally biased region" description="Basic and acidic residues" evidence="3">
    <location>
        <begin position="369"/>
        <end position="406"/>
    </location>
</feature>
<feature type="compositionally biased region" description="Acidic residues" evidence="3">
    <location>
        <begin position="544"/>
        <end position="553"/>
    </location>
</feature>
<dbReference type="Proteomes" id="UP000747110">
    <property type="component" value="Unassembled WGS sequence"/>
</dbReference>
<dbReference type="GO" id="GO:0005681">
    <property type="term" value="C:spliceosomal complex"/>
    <property type="evidence" value="ECO:0007669"/>
    <property type="project" value="TreeGrafter"/>
</dbReference>
<dbReference type="PROSITE" id="PS50174">
    <property type="entry name" value="G_PATCH"/>
    <property type="match status" value="1"/>
</dbReference>
<reference evidence="5" key="1">
    <citation type="journal article" date="2021" name="Proc. Natl. Acad. Sci. U.S.A.">
        <title>Three genomes in the algal genus Volvox reveal the fate of a haploid sex-determining region after a transition to homothallism.</title>
        <authorList>
            <person name="Yamamoto K."/>
            <person name="Hamaji T."/>
            <person name="Kawai-Toyooka H."/>
            <person name="Matsuzaki R."/>
            <person name="Takahashi F."/>
            <person name="Nishimura Y."/>
            <person name="Kawachi M."/>
            <person name="Noguchi H."/>
            <person name="Minakuchi Y."/>
            <person name="Umen J.G."/>
            <person name="Toyoda A."/>
            <person name="Nozaki H."/>
        </authorList>
    </citation>
    <scope>NUCLEOTIDE SEQUENCE</scope>
    <source>
        <strain evidence="6">NIES-3785</strain>
        <strain evidence="5">NIES-3786</strain>
    </source>
</reference>
<feature type="domain" description="G-patch" evidence="4">
    <location>
        <begin position="176"/>
        <end position="228"/>
    </location>
</feature>
<protein>
    <recommendedName>
        <fullName evidence="4">G-patch domain-containing protein</fullName>
    </recommendedName>
</protein>
<dbReference type="EMBL" id="BNCP01000056">
    <property type="protein sequence ID" value="GIL90362.1"/>
    <property type="molecule type" value="Genomic_DNA"/>
</dbReference>
<keyword evidence="7" id="KW-1185">Reference proteome</keyword>